<evidence type="ECO:0000313" key="2">
    <source>
        <dbReference type="Proteomes" id="UP001165135"/>
    </source>
</evidence>
<sequence>MGPHGLLDLMHHMPMAHPAQQYYNPDLTEEEERALLRRNYLLLQAGQAALGLISADMLALAVEPRPDAVVIHVAVSRETPELAEDIDDIVSDLKAFLSGGPDQNSTITARVHLGPPDATWPGSTQALLYVAKPAS</sequence>
<accession>A0A9W6RIR5</accession>
<proteinExistence type="predicted"/>
<protein>
    <submittedName>
        <fullName evidence="1">Uncharacterized protein</fullName>
    </submittedName>
</protein>
<comment type="caution">
    <text evidence="1">The sequence shown here is derived from an EMBL/GenBank/DDBJ whole genome shotgun (WGS) entry which is preliminary data.</text>
</comment>
<name>A0A9W6RIR5_9ACTN</name>
<evidence type="ECO:0000313" key="1">
    <source>
        <dbReference type="EMBL" id="GLY74650.1"/>
    </source>
</evidence>
<reference evidence="1" key="1">
    <citation type="submission" date="2023-03" db="EMBL/GenBank/DDBJ databases">
        <title>Actinoallomurus iriomotensis NBRC 103681.</title>
        <authorList>
            <person name="Ichikawa N."/>
            <person name="Sato H."/>
            <person name="Tonouchi N."/>
        </authorList>
    </citation>
    <scope>NUCLEOTIDE SEQUENCE</scope>
    <source>
        <strain evidence="1">NBRC 103681</strain>
    </source>
</reference>
<dbReference type="EMBL" id="BSTJ01000003">
    <property type="protein sequence ID" value="GLY74650.1"/>
    <property type="molecule type" value="Genomic_DNA"/>
</dbReference>
<dbReference type="AlphaFoldDB" id="A0A9W6RIR5"/>
<organism evidence="1 2">
    <name type="scientific">Actinoallomurus iriomotensis</name>
    <dbReference type="NCBI Taxonomy" id="478107"/>
    <lineage>
        <taxon>Bacteria</taxon>
        <taxon>Bacillati</taxon>
        <taxon>Actinomycetota</taxon>
        <taxon>Actinomycetes</taxon>
        <taxon>Streptosporangiales</taxon>
        <taxon>Thermomonosporaceae</taxon>
        <taxon>Actinoallomurus</taxon>
    </lineage>
</organism>
<dbReference type="Proteomes" id="UP001165135">
    <property type="component" value="Unassembled WGS sequence"/>
</dbReference>
<gene>
    <name evidence="1" type="ORF">Airi01_029170</name>
</gene>